<dbReference type="STRING" id="447.Lboz_3464"/>
<evidence type="ECO:0000313" key="2">
    <source>
        <dbReference type="EMBL" id="KTC67821.1"/>
    </source>
</evidence>
<protein>
    <recommendedName>
        <fullName evidence="1">HTH iclR-type domain-containing protein</fullName>
    </recommendedName>
</protein>
<dbReference type="RefSeq" id="WP_058460975.1">
    <property type="nucleotide sequence ID" value="NZ_UGGY01000002.1"/>
</dbReference>
<dbReference type="EMBL" id="LNXU01000057">
    <property type="protein sequence ID" value="KTC67821.1"/>
    <property type="molecule type" value="Genomic_DNA"/>
</dbReference>
<gene>
    <name evidence="2" type="ORF">Lboz_3464</name>
</gene>
<evidence type="ECO:0000259" key="1">
    <source>
        <dbReference type="Pfam" id="PF09339"/>
    </source>
</evidence>
<comment type="caution">
    <text evidence="2">The sequence shown here is derived from an EMBL/GenBank/DDBJ whole genome shotgun (WGS) entry which is preliminary data.</text>
</comment>
<dbReference type="PATRIC" id="fig|447.4.peg.3708"/>
<evidence type="ECO:0000313" key="3">
    <source>
        <dbReference type="Proteomes" id="UP000054695"/>
    </source>
</evidence>
<dbReference type="Proteomes" id="UP000054695">
    <property type="component" value="Unassembled WGS sequence"/>
</dbReference>
<name>A0A0W0R9R9_LEGBO</name>
<proteinExistence type="predicted"/>
<dbReference type="InterPro" id="IPR005471">
    <property type="entry name" value="Tscrpt_reg_IclR_N"/>
</dbReference>
<dbReference type="GO" id="GO:0003677">
    <property type="term" value="F:DNA binding"/>
    <property type="evidence" value="ECO:0007669"/>
    <property type="project" value="InterPro"/>
</dbReference>
<reference evidence="2 3" key="1">
    <citation type="submission" date="2015-11" db="EMBL/GenBank/DDBJ databases">
        <title>Genomic analysis of 38 Legionella species identifies large and diverse effector repertoires.</title>
        <authorList>
            <person name="Burstein D."/>
            <person name="Amaro F."/>
            <person name="Zusman T."/>
            <person name="Lifshitz Z."/>
            <person name="Cohen O."/>
            <person name="Gilbert J.A."/>
            <person name="Pupko T."/>
            <person name="Shuman H.A."/>
            <person name="Segal G."/>
        </authorList>
    </citation>
    <scope>NUCLEOTIDE SEQUENCE [LARGE SCALE GENOMIC DNA]</scope>
    <source>
        <strain evidence="2 3">WIGA</strain>
    </source>
</reference>
<dbReference type="Pfam" id="PF09339">
    <property type="entry name" value="HTH_IclR"/>
    <property type="match status" value="1"/>
</dbReference>
<feature type="domain" description="HTH iclR-type" evidence="1">
    <location>
        <begin position="55"/>
        <end position="84"/>
    </location>
</feature>
<dbReference type="SUPFAM" id="SSF46785">
    <property type="entry name" value="Winged helix' DNA-binding domain"/>
    <property type="match status" value="1"/>
</dbReference>
<sequence>MGNLCSIFHVRFKNLMKVIPSARKAQLVDYILLGWQSSTYKLKNSDRVWFMKPYAQIVEDTGIPKSTLERYIKELHEEGFIERRQALYSRTKEQGGFEVKKGTYIHITEKLLALIKSSDPVTGSPQINTTHIHNDQNDSYQKCNEEKGNLISECNNFDINEGIDPLKMRGLYISDLYSSFSINNIIFKKLICSVDKPTLQRLSQQFETIQNLLYSEIKEEIPDEVKKLLLGTFFNLTFEHKKQFSSPKQLAAEYLFALLNIDFYLPNVACFKHRNNILSKMIRRNQWRTPKGFYKHFYLGQNFKDKHELLEQHWQQEKDEEINLIYSMNHDDKDDRLIQIESQMYEKSCLIDKLTQSIYQQSNEEVIFKIREQIQSLRLELEYLWHQQMLIEQESEQQHLLTNTKLCA</sequence>
<dbReference type="AlphaFoldDB" id="A0A0W0R9R9"/>
<organism evidence="2 3">
    <name type="scientific">Legionella bozemanae</name>
    <name type="common">Fluoribacter bozemanae</name>
    <dbReference type="NCBI Taxonomy" id="447"/>
    <lineage>
        <taxon>Bacteria</taxon>
        <taxon>Pseudomonadati</taxon>
        <taxon>Pseudomonadota</taxon>
        <taxon>Gammaproteobacteria</taxon>
        <taxon>Legionellales</taxon>
        <taxon>Legionellaceae</taxon>
        <taxon>Legionella</taxon>
    </lineage>
</organism>
<dbReference type="InterPro" id="IPR036388">
    <property type="entry name" value="WH-like_DNA-bd_sf"/>
</dbReference>
<dbReference type="InterPro" id="IPR036390">
    <property type="entry name" value="WH_DNA-bd_sf"/>
</dbReference>
<dbReference type="Gene3D" id="1.10.10.10">
    <property type="entry name" value="Winged helix-like DNA-binding domain superfamily/Winged helix DNA-binding domain"/>
    <property type="match status" value="1"/>
</dbReference>
<keyword evidence="3" id="KW-1185">Reference proteome</keyword>
<dbReference type="GO" id="GO:0006355">
    <property type="term" value="P:regulation of DNA-templated transcription"/>
    <property type="evidence" value="ECO:0007669"/>
    <property type="project" value="InterPro"/>
</dbReference>
<dbReference type="OrthoDB" id="5652910at2"/>
<accession>A0A0W0R9R9</accession>